<organism evidence="7 8">
    <name type="scientific">Kwoniella europaea PYCC6329</name>
    <dbReference type="NCBI Taxonomy" id="1423913"/>
    <lineage>
        <taxon>Eukaryota</taxon>
        <taxon>Fungi</taxon>
        <taxon>Dikarya</taxon>
        <taxon>Basidiomycota</taxon>
        <taxon>Agaricomycotina</taxon>
        <taxon>Tremellomycetes</taxon>
        <taxon>Tremellales</taxon>
        <taxon>Cryptococcaceae</taxon>
        <taxon>Kwoniella</taxon>
    </lineage>
</organism>
<feature type="region of interest" description="Disordered" evidence="5">
    <location>
        <begin position="525"/>
        <end position="569"/>
    </location>
</feature>
<proteinExistence type="predicted"/>
<evidence type="ECO:0000256" key="1">
    <source>
        <dbReference type="ARBA" id="ARBA00022723"/>
    </source>
</evidence>
<feature type="region of interest" description="Disordered" evidence="5">
    <location>
        <begin position="215"/>
        <end position="273"/>
    </location>
</feature>
<feature type="region of interest" description="Disordered" evidence="5">
    <location>
        <begin position="389"/>
        <end position="448"/>
    </location>
</feature>
<name>A0AAX4KRN1_9TREE</name>
<feature type="compositionally biased region" description="Basic residues" evidence="5">
    <location>
        <begin position="358"/>
        <end position="372"/>
    </location>
</feature>
<dbReference type="SMART" id="SM00547">
    <property type="entry name" value="ZnF_RBZ"/>
    <property type="match status" value="2"/>
</dbReference>
<feature type="region of interest" description="Disordered" evidence="5">
    <location>
        <begin position="70"/>
        <end position="125"/>
    </location>
</feature>
<evidence type="ECO:0000259" key="6">
    <source>
        <dbReference type="PROSITE" id="PS50199"/>
    </source>
</evidence>
<feature type="compositionally biased region" description="Polar residues" evidence="5">
    <location>
        <begin position="389"/>
        <end position="399"/>
    </location>
</feature>
<evidence type="ECO:0000256" key="2">
    <source>
        <dbReference type="ARBA" id="ARBA00022771"/>
    </source>
</evidence>
<feature type="region of interest" description="Disordered" evidence="5">
    <location>
        <begin position="350"/>
        <end position="375"/>
    </location>
</feature>
<evidence type="ECO:0000313" key="8">
    <source>
        <dbReference type="Proteomes" id="UP001358614"/>
    </source>
</evidence>
<feature type="region of interest" description="Disordered" evidence="5">
    <location>
        <begin position="1"/>
        <end position="39"/>
    </location>
</feature>
<sequence>MPGKKEGPKDPSKGKNNDNNSSTHHSQNQEMASKPRTAEDLRALIQTLAIGPARDAISINTNLPPFTLSTTTNGLHAANNEGSPNSKRPHPFGTSFTPQKPANSKGQSQLPSPGTAKKENAQMPLPIGTEKKLGLIERTQPQPQYAYPATPRAPSSIWPQYNSGWVETHEIVSPISPTMTMDYRPAYSYYGQYQDGVQSHEEQWNRYQLQRDRKEGFNNNHHGQSNPAGNLPRRTITFNPFADDTYNTTSMNINSSSAKSASSQPRNGQPISGIEDYNFSDLISTPGFGGVGVTFGTSSYLPAYNGNHQQYQSPASTASNTRPNAAQLTQALSNAGKRSSAYGNECYAQNDQGQTHQAVHRQRRPSMSHHTRYPSFEGDLVRANTGTLTHTAPTHQFTTPGPERRPNADDSSMVPRKTPWTVTQYTNTGTLPPNWGPGTGFDSGPPPPTPFAPGDWLCAQPYCGYHNFQKNPDCRACGHPRPWEMITHNTINSPPLGSVGDWRCDCGYINWRRRALCKSCYPDHPSNRDRSAVTLPNHPAGDLNTYQSSDSYSSSRAQHDFSPSHHRSANDINTFNNQILAIHDFTWHPE</sequence>
<dbReference type="AlphaFoldDB" id="A0AAX4KRN1"/>
<dbReference type="RefSeq" id="XP_066087128.1">
    <property type="nucleotide sequence ID" value="XM_066231031.1"/>
</dbReference>
<feature type="compositionally biased region" description="Polar residues" evidence="5">
    <location>
        <begin position="420"/>
        <end position="431"/>
    </location>
</feature>
<accession>A0AAX4KRN1</accession>
<dbReference type="GeneID" id="91106084"/>
<feature type="compositionally biased region" description="Polar residues" evidence="5">
    <location>
        <begin position="94"/>
        <end position="112"/>
    </location>
</feature>
<protein>
    <recommendedName>
        <fullName evidence="6">RanBP2-type domain-containing protein</fullName>
    </recommendedName>
</protein>
<dbReference type="Proteomes" id="UP001358614">
    <property type="component" value="Chromosome 2"/>
</dbReference>
<dbReference type="EMBL" id="CP144090">
    <property type="protein sequence ID" value="WWD09161.1"/>
    <property type="molecule type" value="Genomic_DNA"/>
</dbReference>
<feature type="compositionally biased region" description="Polar residues" evidence="5">
    <location>
        <begin position="217"/>
        <end position="228"/>
    </location>
</feature>
<reference evidence="7 8" key="1">
    <citation type="submission" date="2024-01" db="EMBL/GenBank/DDBJ databases">
        <title>Comparative genomics of Cryptococcus and Kwoniella reveals pathogenesis evolution and contrasting modes of karyotype evolution via chromosome fusion or intercentromeric recombination.</title>
        <authorList>
            <person name="Coelho M.A."/>
            <person name="David-Palma M."/>
            <person name="Shea T."/>
            <person name="Bowers K."/>
            <person name="McGinley-Smith S."/>
            <person name="Mohammad A.W."/>
            <person name="Gnirke A."/>
            <person name="Yurkov A.M."/>
            <person name="Nowrousian M."/>
            <person name="Sun S."/>
            <person name="Cuomo C.A."/>
            <person name="Heitman J."/>
        </authorList>
    </citation>
    <scope>NUCLEOTIDE SEQUENCE [LARGE SCALE GENOMIC DNA]</scope>
    <source>
        <strain evidence="7 8">PYCC6329</strain>
    </source>
</reference>
<evidence type="ECO:0000256" key="3">
    <source>
        <dbReference type="ARBA" id="ARBA00022833"/>
    </source>
</evidence>
<dbReference type="GO" id="GO:0008270">
    <property type="term" value="F:zinc ion binding"/>
    <property type="evidence" value="ECO:0007669"/>
    <property type="project" value="UniProtKB-KW"/>
</dbReference>
<gene>
    <name evidence="7" type="ORF">V865_007283</name>
</gene>
<dbReference type="InterPro" id="IPR036443">
    <property type="entry name" value="Znf_RanBP2_sf"/>
</dbReference>
<dbReference type="PROSITE" id="PS50199">
    <property type="entry name" value="ZF_RANBP2_2"/>
    <property type="match status" value="1"/>
</dbReference>
<dbReference type="PROSITE" id="PS01358">
    <property type="entry name" value="ZF_RANBP2_1"/>
    <property type="match status" value="1"/>
</dbReference>
<feature type="compositionally biased region" description="Polar residues" evidence="5">
    <location>
        <begin position="70"/>
        <end position="86"/>
    </location>
</feature>
<feature type="domain" description="RanBP2-type" evidence="6">
    <location>
        <begin position="452"/>
        <end position="483"/>
    </location>
</feature>
<keyword evidence="8" id="KW-1185">Reference proteome</keyword>
<keyword evidence="3" id="KW-0862">Zinc</keyword>
<keyword evidence="1" id="KW-0479">Metal-binding</keyword>
<feature type="compositionally biased region" description="Polar residues" evidence="5">
    <location>
        <begin position="245"/>
        <end position="254"/>
    </location>
</feature>
<dbReference type="InterPro" id="IPR001876">
    <property type="entry name" value="Znf_RanBP2"/>
</dbReference>
<feature type="compositionally biased region" description="Polar residues" evidence="5">
    <location>
        <begin position="17"/>
        <end position="31"/>
    </location>
</feature>
<evidence type="ECO:0000256" key="4">
    <source>
        <dbReference type="PROSITE-ProRule" id="PRU00322"/>
    </source>
</evidence>
<evidence type="ECO:0000313" key="7">
    <source>
        <dbReference type="EMBL" id="WWD09161.1"/>
    </source>
</evidence>
<evidence type="ECO:0000256" key="5">
    <source>
        <dbReference type="SAM" id="MobiDB-lite"/>
    </source>
</evidence>
<feature type="compositionally biased region" description="Basic and acidic residues" evidence="5">
    <location>
        <begin position="1"/>
        <end position="16"/>
    </location>
</feature>
<dbReference type="Gene3D" id="4.10.1060.10">
    <property type="entry name" value="Zinc finger, RanBP2-type"/>
    <property type="match status" value="1"/>
</dbReference>
<dbReference type="KEGG" id="ker:91106084"/>
<dbReference type="SUPFAM" id="SSF90209">
    <property type="entry name" value="Ran binding protein zinc finger-like"/>
    <property type="match status" value="1"/>
</dbReference>
<keyword evidence="2 4" id="KW-0863">Zinc-finger</keyword>